<sequence>MEDSVEVILLHKRCKLSQHTQEKSLFTAASGALLMGVYRLWTLFALPGFRKVPICLKVPYLPSSRTQTQNVMKLLHGRAGCLADLGSGDGRLVFAATVEGFQCTGFEINSILTGYARVKAKWKGIPSSTASFINQDFWKMEVLGRKLEKELPDEARVIACRFSFPDWTHTATEGEGLDQAWAYDINAIRKLSTHATMK</sequence>
<keyword evidence="6" id="KW-1185">Reference proteome</keyword>
<keyword evidence="4" id="KW-0949">S-adenosyl-L-methionine</keyword>
<dbReference type="GO" id="GO:0005739">
    <property type="term" value="C:mitochondrion"/>
    <property type="evidence" value="ECO:0007669"/>
    <property type="project" value="TreeGrafter"/>
</dbReference>
<gene>
    <name evidence="5" type="ORF">DPX16_7780</name>
</gene>
<comment type="caution">
    <text evidence="5">The sequence shown here is derived from an EMBL/GenBank/DDBJ whole genome shotgun (WGS) entry which is preliminary data.</text>
</comment>
<dbReference type="Proteomes" id="UP000281406">
    <property type="component" value="Unassembled WGS sequence"/>
</dbReference>
<protein>
    <submittedName>
        <fullName evidence="5">Protein FAM173B</fullName>
    </submittedName>
</protein>
<name>A0A3N0XLB4_ANAGA</name>
<keyword evidence="3" id="KW-0808">Transferase</keyword>
<comment type="similarity">
    <text evidence="1">Belongs to the ANT/ATPSC lysine N-methyltransferase family.</text>
</comment>
<reference evidence="5 6" key="1">
    <citation type="submission" date="2018-10" db="EMBL/GenBank/DDBJ databases">
        <title>Genome assembly for a Yunnan-Guizhou Plateau 3E fish, Anabarilius grahami (Regan), and its evolutionary and genetic applications.</title>
        <authorList>
            <person name="Jiang W."/>
        </authorList>
    </citation>
    <scope>NUCLEOTIDE SEQUENCE [LARGE SCALE GENOMIC DNA]</scope>
    <source>
        <strain evidence="5">AG-KIZ</strain>
        <tissue evidence="5">Muscle</tissue>
    </source>
</reference>
<evidence type="ECO:0000256" key="3">
    <source>
        <dbReference type="ARBA" id="ARBA00022679"/>
    </source>
</evidence>
<dbReference type="PANTHER" id="PTHR13610">
    <property type="entry name" value="METHYLTRANSFERASE DOMAIN-CONTAINING PROTEIN"/>
    <property type="match status" value="1"/>
</dbReference>
<dbReference type="Gene3D" id="3.40.50.150">
    <property type="entry name" value="Vaccinia Virus protein VP39"/>
    <property type="match status" value="1"/>
</dbReference>
<dbReference type="InterPro" id="IPR026170">
    <property type="entry name" value="FAM173A/B"/>
</dbReference>
<proteinExistence type="inferred from homology"/>
<dbReference type="AlphaFoldDB" id="A0A3N0XLB4"/>
<evidence type="ECO:0000313" key="6">
    <source>
        <dbReference type="Proteomes" id="UP000281406"/>
    </source>
</evidence>
<dbReference type="PANTHER" id="PTHR13610:SF18">
    <property type="entry name" value="SI:DKEY-190G11.3"/>
    <property type="match status" value="1"/>
</dbReference>
<keyword evidence="2" id="KW-0489">Methyltransferase</keyword>
<dbReference type="GO" id="GO:1905706">
    <property type="term" value="P:regulation of mitochondrial ATP synthesis coupled proton transport"/>
    <property type="evidence" value="ECO:0007669"/>
    <property type="project" value="TreeGrafter"/>
</dbReference>
<dbReference type="GO" id="GO:0032259">
    <property type="term" value="P:methylation"/>
    <property type="evidence" value="ECO:0007669"/>
    <property type="project" value="UniProtKB-KW"/>
</dbReference>
<dbReference type="GO" id="GO:0016279">
    <property type="term" value="F:protein-lysine N-methyltransferase activity"/>
    <property type="evidence" value="ECO:0007669"/>
    <property type="project" value="InterPro"/>
</dbReference>
<evidence type="ECO:0000256" key="2">
    <source>
        <dbReference type="ARBA" id="ARBA00022603"/>
    </source>
</evidence>
<dbReference type="EMBL" id="RJVU01071502">
    <property type="protein sequence ID" value="ROI46662.1"/>
    <property type="molecule type" value="Genomic_DNA"/>
</dbReference>
<evidence type="ECO:0000313" key="5">
    <source>
        <dbReference type="EMBL" id="ROI46662.1"/>
    </source>
</evidence>
<organism evidence="5 6">
    <name type="scientific">Anabarilius grahami</name>
    <name type="common">Kanglang fish</name>
    <name type="synonym">Barilius grahami</name>
    <dbReference type="NCBI Taxonomy" id="495550"/>
    <lineage>
        <taxon>Eukaryota</taxon>
        <taxon>Metazoa</taxon>
        <taxon>Chordata</taxon>
        <taxon>Craniata</taxon>
        <taxon>Vertebrata</taxon>
        <taxon>Euteleostomi</taxon>
        <taxon>Actinopterygii</taxon>
        <taxon>Neopterygii</taxon>
        <taxon>Teleostei</taxon>
        <taxon>Ostariophysi</taxon>
        <taxon>Cypriniformes</taxon>
        <taxon>Xenocyprididae</taxon>
        <taxon>Xenocypridinae</taxon>
        <taxon>Xenocypridinae incertae sedis</taxon>
        <taxon>Anabarilius</taxon>
    </lineage>
</organism>
<evidence type="ECO:0000256" key="4">
    <source>
        <dbReference type="ARBA" id="ARBA00022691"/>
    </source>
</evidence>
<evidence type="ECO:0000256" key="1">
    <source>
        <dbReference type="ARBA" id="ARBA00010633"/>
    </source>
</evidence>
<dbReference type="SUPFAM" id="SSF53335">
    <property type="entry name" value="S-adenosyl-L-methionine-dependent methyltransferases"/>
    <property type="match status" value="1"/>
</dbReference>
<accession>A0A3N0XLB4</accession>
<dbReference type="OrthoDB" id="66144at2759"/>
<dbReference type="InterPro" id="IPR029063">
    <property type="entry name" value="SAM-dependent_MTases_sf"/>
</dbReference>